<dbReference type="AlphaFoldDB" id="A0A0T5VUJ8"/>
<gene>
    <name evidence="2" type="ORF">ASU31_03125</name>
</gene>
<dbReference type="OrthoDB" id="1522859at2"/>
<dbReference type="SUPFAM" id="SSF74653">
    <property type="entry name" value="TolA/TonB C-terminal domain"/>
    <property type="match status" value="1"/>
</dbReference>
<dbReference type="InterPro" id="IPR037682">
    <property type="entry name" value="TonB_C"/>
</dbReference>
<reference evidence="2 3" key="1">
    <citation type="submission" date="2015-11" db="EMBL/GenBank/DDBJ databases">
        <title>Sequence of Pedobacter ginsenosidimutans.</title>
        <authorList>
            <person name="Carson E."/>
            <person name="Keyser V."/>
            <person name="Newman J."/>
            <person name="Miller J."/>
        </authorList>
    </citation>
    <scope>NUCLEOTIDE SEQUENCE [LARGE SCALE GENOMIC DNA]</scope>
    <source>
        <strain evidence="2 3">KACC 14530</strain>
    </source>
</reference>
<protein>
    <recommendedName>
        <fullName evidence="1">TonB C-terminal domain-containing protein</fullName>
    </recommendedName>
</protein>
<dbReference type="Gene3D" id="3.30.1150.10">
    <property type="match status" value="1"/>
</dbReference>
<evidence type="ECO:0000313" key="3">
    <source>
        <dbReference type="Proteomes" id="UP000051950"/>
    </source>
</evidence>
<dbReference type="EMBL" id="LMZQ01000002">
    <property type="protein sequence ID" value="KRT17548.1"/>
    <property type="molecule type" value="Genomic_DNA"/>
</dbReference>
<dbReference type="Pfam" id="PF03544">
    <property type="entry name" value="TonB_C"/>
    <property type="match status" value="1"/>
</dbReference>
<evidence type="ECO:0000313" key="2">
    <source>
        <dbReference type="EMBL" id="KRT17548.1"/>
    </source>
</evidence>
<name>A0A0T5VUJ8_9SPHI</name>
<accession>A0A0T5VUJ8</accession>
<organism evidence="2 3">
    <name type="scientific">Pedobacter ginsenosidimutans</name>
    <dbReference type="NCBI Taxonomy" id="687842"/>
    <lineage>
        <taxon>Bacteria</taxon>
        <taxon>Pseudomonadati</taxon>
        <taxon>Bacteroidota</taxon>
        <taxon>Sphingobacteriia</taxon>
        <taxon>Sphingobacteriales</taxon>
        <taxon>Sphingobacteriaceae</taxon>
        <taxon>Pedobacter</taxon>
    </lineage>
</organism>
<dbReference type="STRING" id="687842.ASU31_03125"/>
<sequence length="147" mass="16761">MKILTMLKILSIIYFLISSQQLYSQGRGDTIKIDLKKAKEKHVYSSTEVDALAHFPGAETAWRRYLLTNSRYAEMPKKDRAIGKVYLSFVIEKDGRITDAVVTLGLNFKCDEEALRLLRTSEMWIPATLKSRKVRSKGNLSISFGLN</sequence>
<dbReference type="Proteomes" id="UP000051950">
    <property type="component" value="Unassembled WGS sequence"/>
</dbReference>
<proteinExistence type="predicted"/>
<comment type="caution">
    <text evidence="2">The sequence shown here is derived from an EMBL/GenBank/DDBJ whole genome shotgun (WGS) entry which is preliminary data.</text>
</comment>
<keyword evidence="3" id="KW-1185">Reference proteome</keyword>
<dbReference type="RefSeq" id="WP_057930943.1">
    <property type="nucleotide sequence ID" value="NZ_LMZQ01000002.1"/>
</dbReference>
<dbReference type="PROSITE" id="PS52015">
    <property type="entry name" value="TONB_CTD"/>
    <property type="match status" value="1"/>
</dbReference>
<evidence type="ECO:0000259" key="1">
    <source>
        <dbReference type="PROSITE" id="PS52015"/>
    </source>
</evidence>
<dbReference type="GO" id="GO:0055085">
    <property type="term" value="P:transmembrane transport"/>
    <property type="evidence" value="ECO:0007669"/>
    <property type="project" value="InterPro"/>
</dbReference>
<feature type="domain" description="TonB C-terminal" evidence="1">
    <location>
        <begin position="57"/>
        <end position="147"/>
    </location>
</feature>